<name>A0A7W9ZH94_NOVIT</name>
<organism evidence="1 2">
    <name type="scientific">Novispirillum itersonii</name>
    <name type="common">Aquaspirillum itersonii</name>
    <dbReference type="NCBI Taxonomy" id="189"/>
    <lineage>
        <taxon>Bacteria</taxon>
        <taxon>Pseudomonadati</taxon>
        <taxon>Pseudomonadota</taxon>
        <taxon>Alphaproteobacteria</taxon>
        <taxon>Rhodospirillales</taxon>
        <taxon>Novispirillaceae</taxon>
        <taxon>Novispirillum</taxon>
    </lineage>
</organism>
<dbReference type="RefSeq" id="WP_184264233.1">
    <property type="nucleotide sequence ID" value="NZ_JACIIX010000011.1"/>
</dbReference>
<evidence type="ECO:0000313" key="2">
    <source>
        <dbReference type="Proteomes" id="UP000544872"/>
    </source>
</evidence>
<dbReference type="Proteomes" id="UP000544872">
    <property type="component" value="Unassembled WGS sequence"/>
</dbReference>
<gene>
    <name evidence="1" type="ORF">FHS48_002859</name>
</gene>
<evidence type="ECO:0008006" key="3">
    <source>
        <dbReference type="Google" id="ProtNLM"/>
    </source>
</evidence>
<dbReference type="AlphaFoldDB" id="A0A7W9ZH94"/>
<dbReference type="EMBL" id="JACIIX010000011">
    <property type="protein sequence ID" value="MBB6211420.1"/>
    <property type="molecule type" value="Genomic_DNA"/>
</dbReference>
<reference evidence="1 2" key="1">
    <citation type="submission" date="2020-08" db="EMBL/GenBank/DDBJ databases">
        <title>Genomic Encyclopedia of Type Strains, Phase IV (KMG-IV): sequencing the most valuable type-strain genomes for metagenomic binning, comparative biology and taxonomic classification.</title>
        <authorList>
            <person name="Goeker M."/>
        </authorList>
    </citation>
    <scope>NUCLEOTIDE SEQUENCE [LARGE SCALE GENOMIC DNA]</scope>
    <source>
        <strain evidence="1 2">DSM 11590</strain>
    </source>
</reference>
<evidence type="ECO:0000313" key="1">
    <source>
        <dbReference type="EMBL" id="MBB6211420.1"/>
    </source>
</evidence>
<sequence>MSDLPAIRPPILPLSDAVLSFIASCGSIRLASRTAAFRPIAARGLSVVVADRSSGLLRVCVSTPGCRPLLEAVQDSGTLAVALSQPLTHRSLQIKGRDAVLTGIQPEDRDQIDRLRRIMALDLRELGYDTSLTDSFWKAAEDPLTGITFTAAALFDQTPGPAAGSAIDGRTGPSLP</sequence>
<accession>A0A7W9ZH94</accession>
<keyword evidence="2" id="KW-1185">Reference proteome</keyword>
<protein>
    <recommendedName>
        <fullName evidence="3">Pyridoxamine 5'-phosphate oxidase</fullName>
    </recommendedName>
</protein>
<comment type="caution">
    <text evidence="1">The sequence shown here is derived from an EMBL/GenBank/DDBJ whole genome shotgun (WGS) entry which is preliminary data.</text>
</comment>
<proteinExistence type="predicted"/>